<feature type="transmembrane region" description="Helical" evidence="13">
    <location>
        <begin position="416"/>
        <end position="438"/>
    </location>
</feature>
<evidence type="ECO:0000313" key="15">
    <source>
        <dbReference type="Proteomes" id="UP000737612"/>
    </source>
</evidence>
<name>A0A938Z880_9FIRM</name>
<dbReference type="InterPro" id="IPR050222">
    <property type="entry name" value="MATE_MdtK"/>
</dbReference>
<comment type="similarity">
    <text evidence="3">Belongs to the multi antimicrobial extrusion (MATE) (TC 2.A.66.1) family.</text>
</comment>
<evidence type="ECO:0000256" key="13">
    <source>
        <dbReference type="SAM" id="Phobius"/>
    </source>
</evidence>
<dbReference type="CDD" id="cd13137">
    <property type="entry name" value="MATE_NorM_like"/>
    <property type="match status" value="1"/>
</dbReference>
<feature type="transmembrane region" description="Helical" evidence="13">
    <location>
        <begin position="323"/>
        <end position="348"/>
    </location>
</feature>
<keyword evidence="9 13" id="KW-1133">Transmembrane helix</keyword>
<dbReference type="InterPro" id="IPR048279">
    <property type="entry name" value="MdtK-like"/>
</dbReference>
<evidence type="ECO:0000256" key="10">
    <source>
        <dbReference type="ARBA" id="ARBA00023065"/>
    </source>
</evidence>
<dbReference type="GO" id="GO:0042910">
    <property type="term" value="F:xenobiotic transmembrane transporter activity"/>
    <property type="evidence" value="ECO:0007669"/>
    <property type="project" value="InterPro"/>
</dbReference>
<reference evidence="14" key="1">
    <citation type="submission" date="2021-02" db="EMBL/GenBank/DDBJ databases">
        <title>Metagenome-assembled genomes from human diarrheal sample B26.</title>
        <authorList>
            <person name="Ateba T.P."/>
            <person name="Alayande K.A."/>
            <person name="Mwanza M."/>
        </authorList>
    </citation>
    <scope>NUCLEOTIDE SEQUENCE</scope>
    <source>
        <strain evidence="14">06WH</strain>
    </source>
</reference>
<feature type="transmembrane region" description="Helical" evidence="13">
    <location>
        <begin position="171"/>
        <end position="190"/>
    </location>
</feature>
<feature type="transmembrane region" description="Helical" evidence="13">
    <location>
        <begin position="20"/>
        <end position="42"/>
    </location>
</feature>
<evidence type="ECO:0000256" key="12">
    <source>
        <dbReference type="ARBA" id="ARBA00031636"/>
    </source>
</evidence>
<keyword evidence="11 13" id="KW-0472">Membrane</keyword>
<dbReference type="GO" id="GO:0006811">
    <property type="term" value="P:monoatomic ion transport"/>
    <property type="evidence" value="ECO:0007669"/>
    <property type="project" value="UniProtKB-KW"/>
</dbReference>
<evidence type="ECO:0000256" key="9">
    <source>
        <dbReference type="ARBA" id="ARBA00022989"/>
    </source>
</evidence>
<proteinExistence type="inferred from homology"/>
<evidence type="ECO:0000256" key="11">
    <source>
        <dbReference type="ARBA" id="ARBA00023136"/>
    </source>
</evidence>
<dbReference type="Proteomes" id="UP000737612">
    <property type="component" value="Unassembled WGS sequence"/>
</dbReference>
<dbReference type="PIRSF" id="PIRSF006603">
    <property type="entry name" value="DinF"/>
    <property type="match status" value="1"/>
</dbReference>
<accession>A0A938Z880</accession>
<dbReference type="Pfam" id="PF01554">
    <property type="entry name" value="MatE"/>
    <property type="match status" value="2"/>
</dbReference>
<comment type="function">
    <text evidence="1">Multidrug efflux pump.</text>
</comment>
<gene>
    <name evidence="14" type="ORF">JTJ23_02525</name>
</gene>
<feature type="transmembrane region" description="Helical" evidence="13">
    <location>
        <begin position="136"/>
        <end position="159"/>
    </location>
</feature>
<dbReference type="GO" id="GO:0005886">
    <property type="term" value="C:plasma membrane"/>
    <property type="evidence" value="ECO:0007669"/>
    <property type="project" value="UniProtKB-SubCell"/>
</dbReference>
<evidence type="ECO:0000256" key="4">
    <source>
        <dbReference type="ARBA" id="ARBA00020268"/>
    </source>
</evidence>
<dbReference type="NCBIfam" id="TIGR00797">
    <property type="entry name" value="matE"/>
    <property type="match status" value="1"/>
</dbReference>
<comment type="subcellular location">
    <subcellularLocation>
        <location evidence="2">Cell membrane</location>
        <topology evidence="2">Multi-pass membrane protein</topology>
    </subcellularLocation>
</comment>
<dbReference type="PANTHER" id="PTHR43298:SF2">
    <property type="entry name" value="FMN_FAD EXPORTER YEEO-RELATED"/>
    <property type="match status" value="1"/>
</dbReference>
<evidence type="ECO:0000313" key="14">
    <source>
        <dbReference type="EMBL" id="MBN2952478.1"/>
    </source>
</evidence>
<feature type="transmembrane region" description="Helical" evidence="13">
    <location>
        <begin position="196"/>
        <end position="216"/>
    </location>
</feature>
<evidence type="ECO:0000256" key="1">
    <source>
        <dbReference type="ARBA" id="ARBA00003408"/>
    </source>
</evidence>
<evidence type="ECO:0000256" key="7">
    <source>
        <dbReference type="ARBA" id="ARBA00022475"/>
    </source>
</evidence>
<keyword evidence="8 13" id="KW-0812">Transmembrane</keyword>
<keyword evidence="7" id="KW-1003">Cell membrane</keyword>
<dbReference type="PANTHER" id="PTHR43298">
    <property type="entry name" value="MULTIDRUG RESISTANCE PROTEIN NORM-RELATED"/>
    <property type="match status" value="1"/>
</dbReference>
<evidence type="ECO:0000256" key="2">
    <source>
        <dbReference type="ARBA" id="ARBA00004651"/>
    </source>
</evidence>
<organism evidence="14 15">
    <name type="scientific">Fusicatenibacter saccharivorans</name>
    <dbReference type="NCBI Taxonomy" id="1150298"/>
    <lineage>
        <taxon>Bacteria</taxon>
        <taxon>Bacillati</taxon>
        <taxon>Bacillota</taxon>
        <taxon>Clostridia</taxon>
        <taxon>Lachnospirales</taxon>
        <taxon>Lachnospiraceae</taxon>
        <taxon>Fusicatenibacter</taxon>
    </lineage>
</organism>
<comment type="caution">
    <text evidence="14">The sequence shown here is derived from an EMBL/GenBank/DDBJ whole genome shotgun (WGS) entry which is preliminary data.</text>
</comment>
<dbReference type="AlphaFoldDB" id="A0A938Z880"/>
<protein>
    <recommendedName>
        <fullName evidence="4">Probable multidrug resistance protein NorM</fullName>
    </recommendedName>
    <alternativeName>
        <fullName evidence="12">Multidrug-efflux transporter</fullName>
    </alternativeName>
</protein>
<evidence type="ECO:0000256" key="6">
    <source>
        <dbReference type="ARBA" id="ARBA00022449"/>
    </source>
</evidence>
<evidence type="ECO:0000256" key="3">
    <source>
        <dbReference type="ARBA" id="ARBA00010199"/>
    </source>
</evidence>
<sequence length="449" mass="48842">MNYLKERDGDLFSNADLKRLIVPLLIEQLLAIAVGMADSIMVSSVGEAAVSSVSLIDTIFILLINMFTAIATGGAVVCGQYIGKKRPHKACEAADQLLLVTTALSVVIMAAVYLLKPFILHVVFGNITAEVERNCNIYLMIVAASIPFLAVYNGCAAIFRAQGDSKTPMKISIVMNLINISGNALLVYALKFGVDGVAIPTLFSRMYAAAAAFVLVHNKRYPVRCSYPVKLKPDFHMLKKILGIGIPNGLENSMFQLGKIMVLSMITQFGTASIAANAVSNTIAVFQTLPGMAIGNAVLTVSAQCAGAGDYEQVKYYAKKLHIIIYGLMIVCCLGVIAVLPAVLHVYSLSAEATAMTEDIIVYHGICCMIIWPIAFNLPNVLRASNDVAFCMILSILSMWICRIGMSYVLGVRMGFGVFGVWVAMTMDWVVRAIFFVIRYRSGKWQHQM</sequence>
<evidence type="ECO:0000256" key="8">
    <source>
        <dbReference type="ARBA" id="ARBA00022692"/>
    </source>
</evidence>
<evidence type="ECO:0000256" key="5">
    <source>
        <dbReference type="ARBA" id="ARBA00022448"/>
    </source>
</evidence>
<keyword evidence="6" id="KW-0050">Antiport</keyword>
<feature type="transmembrane region" description="Helical" evidence="13">
    <location>
        <begin position="360"/>
        <end position="378"/>
    </location>
</feature>
<keyword evidence="10" id="KW-0406">Ion transport</keyword>
<feature type="transmembrane region" description="Helical" evidence="13">
    <location>
        <begin position="390"/>
        <end position="410"/>
    </location>
</feature>
<feature type="transmembrane region" description="Helical" evidence="13">
    <location>
        <begin position="54"/>
        <end position="77"/>
    </location>
</feature>
<keyword evidence="5" id="KW-0813">Transport</keyword>
<feature type="transmembrane region" description="Helical" evidence="13">
    <location>
        <begin position="97"/>
        <end position="116"/>
    </location>
</feature>
<dbReference type="InterPro" id="IPR002528">
    <property type="entry name" value="MATE_fam"/>
</dbReference>
<dbReference type="EMBL" id="JAFHBD010000006">
    <property type="protein sequence ID" value="MBN2952478.1"/>
    <property type="molecule type" value="Genomic_DNA"/>
</dbReference>
<dbReference type="GO" id="GO:0015297">
    <property type="term" value="F:antiporter activity"/>
    <property type="evidence" value="ECO:0007669"/>
    <property type="project" value="UniProtKB-KW"/>
</dbReference>